<dbReference type="InterPro" id="IPR036268">
    <property type="entry name" value="ZapD_sf"/>
</dbReference>
<comment type="caution">
    <text evidence="5">The sequence shown here is derived from an EMBL/GenBank/DDBJ whole genome shotgun (WGS) entry which is preliminary data.</text>
</comment>
<keyword evidence="3" id="KW-0717">Septation</keyword>
<dbReference type="RefSeq" id="WP_058481754.1">
    <property type="nucleotide sequence ID" value="NZ_CAAAIQ010000005.1"/>
</dbReference>
<dbReference type="EMBL" id="LNZB01000060">
    <property type="protein sequence ID" value="KTD75128.1"/>
    <property type="molecule type" value="Genomic_DNA"/>
</dbReference>
<dbReference type="Proteomes" id="UP000054729">
    <property type="component" value="Unassembled WGS sequence"/>
</dbReference>
<sequence length="248" mass="29015">MSNQMITFQLATHFLSRIALRLEYLFKSINQACHESHEVIHRFALKSMIEIAEVIEKPELKSRFIKELIRIEHVLKKPNQLSSNALIDTLATQIHVISHVPGRFSNSIQDDEFLRTLRQIHHPNTRECEFNSPQLVLWFDSEAKVRQQQFTKWLHCLSDLEDTVNIYLSLLRSTTEFIAIRAQNGFYQHSISPKLVNHLILLKMKKNLEIAPKLQLGHHSLTIRLYDLISSREIHDQSVDMEIAFCQL</sequence>
<evidence type="ECO:0000256" key="1">
    <source>
        <dbReference type="ARBA" id="ARBA00022490"/>
    </source>
</evidence>
<evidence type="ECO:0000256" key="2">
    <source>
        <dbReference type="ARBA" id="ARBA00022618"/>
    </source>
</evidence>
<dbReference type="STRING" id="66969.Lwal_3169"/>
<dbReference type="PANTHER" id="PTHR39455">
    <property type="entry name" value="CELL DIVISION PROTEIN ZAPD"/>
    <property type="match status" value="1"/>
</dbReference>
<dbReference type="InterPro" id="IPR027462">
    <property type="entry name" value="ZapD_C"/>
</dbReference>
<keyword evidence="4" id="KW-0131">Cell cycle</keyword>
<gene>
    <name evidence="5" type="primary">zapD</name>
    <name evidence="5" type="ORF">Lwal_3169</name>
</gene>
<proteinExistence type="predicted"/>
<reference evidence="5 6" key="1">
    <citation type="submission" date="2015-11" db="EMBL/GenBank/DDBJ databases">
        <title>Genomic analysis of 38 Legionella species identifies large and diverse effector repertoires.</title>
        <authorList>
            <person name="Burstein D."/>
            <person name="Amaro F."/>
            <person name="Zusman T."/>
            <person name="Lifshitz Z."/>
            <person name="Cohen O."/>
            <person name="Gilbert J.A."/>
            <person name="Pupko T."/>
            <person name="Shuman H.A."/>
            <person name="Segal G."/>
        </authorList>
    </citation>
    <scope>NUCLEOTIDE SEQUENCE [LARGE SCALE GENOMIC DNA]</scope>
    <source>
        <strain evidence="5 6">ATCC 51914</strain>
    </source>
</reference>
<dbReference type="GO" id="GO:0032153">
    <property type="term" value="C:cell division site"/>
    <property type="evidence" value="ECO:0007669"/>
    <property type="project" value="TreeGrafter"/>
</dbReference>
<dbReference type="GO" id="GO:0043093">
    <property type="term" value="P:FtsZ-dependent cytokinesis"/>
    <property type="evidence" value="ECO:0007669"/>
    <property type="project" value="TreeGrafter"/>
</dbReference>
<dbReference type="PATRIC" id="fig|66969.6.peg.3456"/>
<dbReference type="InterPro" id="IPR009777">
    <property type="entry name" value="ZapD"/>
</dbReference>
<accession>A0A0W1A1E3</accession>
<dbReference type="SUPFAM" id="SSF160950">
    <property type="entry name" value="YacF-like"/>
    <property type="match status" value="1"/>
</dbReference>
<dbReference type="GO" id="GO:0000917">
    <property type="term" value="P:division septum assembly"/>
    <property type="evidence" value="ECO:0007669"/>
    <property type="project" value="UniProtKB-KW"/>
</dbReference>
<dbReference type="Gene3D" id="1.10.3900.10">
    <property type="entry name" value="YacF-like"/>
    <property type="match status" value="1"/>
</dbReference>
<name>A0A0W1A1E3_9GAMM</name>
<dbReference type="NCBIfam" id="NF003656">
    <property type="entry name" value="PRK05287.1-4"/>
    <property type="match status" value="1"/>
</dbReference>
<dbReference type="Gene3D" id="2.60.440.10">
    <property type="entry name" value="YacF-like domains"/>
    <property type="match status" value="1"/>
</dbReference>
<dbReference type="Pfam" id="PF07072">
    <property type="entry name" value="ZapD"/>
    <property type="match status" value="1"/>
</dbReference>
<keyword evidence="6" id="KW-1185">Reference proteome</keyword>
<organism evidence="5 6">
    <name type="scientific">Legionella waltersii</name>
    <dbReference type="NCBI Taxonomy" id="66969"/>
    <lineage>
        <taxon>Bacteria</taxon>
        <taxon>Pseudomonadati</taxon>
        <taxon>Pseudomonadota</taxon>
        <taxon>Gammaproteobacteria</taxon>
        <taxon>Legionellales</taxon>
        <taxon>Legionellaceae</taxon>
        <taxon>Legionella</taxon>
    </lineage>
</organism>
<evidence type="ECO:0000313" key="5">
    <source>
        <dbReference type="EMBL" id="KTD75128.1"/>
    </source>
</evidence>
<keyword evidence="2 5" id="KW-0132">Cell division</keyword>
<evidence type="ECO:0000256" key="3">
    <source>
        <dbReference type="ARBA" id="ARBA00023210"/>
    </source>
</evidence>
<keyword evidence="1" id="KW-0963">Cytoplasm</keyword>
<protein>
    <submittedName>
        <fullName evidence="5">Cell division protein ZapD</fullName>
    </submittedName>
</protein>
<dbReference type="PANTHER" id="PTHR39455:SF1">
    <property type="entry name" value="CELL DIVISION PROTEIN ZAPD"/>
    <property type="match status" value="1"/>
</dbReference>
<evidence type="ECO:0000313" key="6">
    <source>
        <dbReference type="Proteomes" id="UP000054729"/>
    </source>
</evidence>
<evidence type="ECO:0000256" key="4">
    <source>
        <dbReference type="ARBA" id="ARBA00023306"/>
    </source>
</evidence>
<dbReference type="OrthoDB" id="5648927at2"/>
<dbReference type="AlphaFoldDB" id="A0A0W1A1E3"/>